<dbReference type="PROSITE" id="PS51648">
    <property type="entry name" value="YCGL"/>
    <property type="match status" value="1"/>
</dbReference>
<dbReference type="PANTHER" id="PTHR38109:SF1">
    <property type="entry name" value="PROTEIN YCGL"/>
    <property type="match status" value="1"/>
</dbReference>
<dbReference type="Pfam" id="PF05166">
    <property type="entry name" value="YcgL"/>
    <property type="match status" value="1"/>
</dbReference>
<reference evidence="4" key="1">
    <citation type="journal article" date="2019" name="Int. J. Syst. Evol. Microbiol.">
        <title>The Global Catalogue of Microorganisms (GCM) 10K type strain sequencing project: providing services to taxonomists for standard genome sequencing and annotation.</title>
        <authorList>
            <consortium name="The Broad Institute Genomics Platform"/>
            <consortium name="The Broad Institute Genome Sequencing Center for Infectious Disease"/>
            <person name="Wu L."/>
            <person name="Ma J."/>
        </authorList>
    </citation>
    <scope>NUCLEOTIDE SEQUENCE [LARGE SCALE GENOMIC DNA]</scope>
    <source>
        <strain evidence="4">NBRC 100033</strain>
    </source>
</reference>
<dbReference type="Proteomes" id="UP001156682">
    <property type="component" value="Unassembled WGS sequence"/>
</dbReference>
<dbReference type="InterPro" id="IPR038068">
    <property type="entry name" value="YcgL-like_sf"/>
</dbReference>
<sequence>MKIITEVYLSSLKDEMYLYIDKKRGLKAVPEELMTIFGKPKPVFTILMTPNKKLARVEGSKVFNQLKVQGFYLQMPPPRDEYLLDLYKAPTEARY</sequence>
<dbReference type="HAMAP" id="MF_01866">
    <property type="entry name" value="UPF0745"/>
    <property type="match status" value="1"/>
</dbReference>
<dbReference type="EMBL" id="BSOR01000006">
    <property type="protein sequence ID" value="GLR62898.1"/>
    <property type="molecule type" value="Genomic_DNA"/>
</dbReference>
<gene>
    <name evidence="3" type="ORF">GCM10007878_03330</name>
</gene>
<evidence type="ECO:0000259" key="2">
    <source>
        <dbReference type="PROSITE" id="PS51648"/>
    </source>
</evidence>
<dbReference type="RefSeq" id="WP_027850335.1">
    <property type="nucleotide sequence ID" value="NZ_BSOR01000006.1"/>
</dbReference>
<dbReference type="Gene3D" id="3.10.510.20">
    <property type="entry name" value="YcgL domain"/>
    <property type="match status" value="1"/>
</dbReference>
<name>A0ABQ5ZY31_9GAMM</name>
<dbReference type="SUPFAM" id="SSF160191">
    <property type="entry name" value="YcgL-like"/>
    <property type="match status" value="1"/>
</dbReference>
<dbReference type="PANTHER" id="PTHR38109">
    <property type="entry name" value="PROTEIN YCGL"/>
    <property type="match status" value="1"/>
</dbReference>
<evidence type="ECO:0000256" key="1">
    <source>
        <dbReference type="HAMAP-Rule" id="MF_01866"/>
    </source>
</evidence>
<accession>A0ABQ5ZY31</accession>
<dbReference type="InterPro" id="IPR027354">
    <property type="entry name" value="YcgL_dom"/>
</dbReference>
<evidence type="ECO:0000313" key="4">
    <source>
        <dbReference type="Proteomes" id="UP001156682"/>
    </source>
</evidence>
<feature type="domain" description="YcgL" evidence="2">
    <location>
        <begin position="3"/>
        <end position="87"/>
    </location>
</feature>
<protein>
    <recommendedName>
        <fullName evidence="1">YcgL domain-containing protein GCM10007878_03330</fullName>
    </recommendedName>
</protein>
<comment type="caution">
    <text evidence="3">The sequence shown here is derived from an EMBL/GenBank/DDBJ whole genome shotgun (WGS) entry which is preliminary data.</text>
</comment>
<keyword evidence="4" id="KW-1185">Reference proteome</keyword>
<proteinExistence type="inferred from homology"/>
<evidence type="ECO:0000313" key="3">
    <source>
        <dbReference type="EMBL" id="GLR62898.1"/>
    </source>
</evidence>
<organism evidence="3 4">
    <name type="scientific">Marinospirillum insulare</name>
    <dbReference type="NCBI Taxonomy" id="217169"/>
    <lineage>
        <taxon>Bacteria</taxon>
        <taxon>Pseudomonadati</taxon>
        <taxon>Pseudomonadota</taxon>
        <taxon>Gammaproteobacteria</taxon>
        <taxon>Oceanospirillales</taxon>
        <taxon>Oceanospirillaceae</taxon>
        <taxon>Marinospirillum</taxon>
    </lineage>
</organism>